<evidence type="ECO:0000313" key="10">
    <source>
        <dbReference type="EMBL" id="OUT17190.1"/>
    </source>
</evidence>
<keyword evidence="3 9" id="KW-0808">Transferase</keyword>
<feature type="domain" description="Glycosyltransferase 2-like" evidence="8">
    <location>
        <begin position="5"/>
        <end position="165"/>
    </location>
</feature>
<evidence type="ECO:0000256" key="1">
    <source>
        <dbReference type="ARBA" id="ARBA00004141"/>
    </source>
</evidence>
<keyword evidence="5 7" id="KW-1133">Transmembrane helix</keyword>
<dbReference type="RefSeq" id="WP_087585303.1">
    <property type="nucleotide sequence ID" value="NZ_CABMKP010000015.1"/>
</dbReference>
<dbReference type="SUPFAM" id="SSF53448">
    <property type="entry name" value="Nucleotide-diphospho-sugar transferases"/>
    <property type="match status" value="1"/>
</dbReference>
<dbReference type="CDD" id="cd04187">
    <property type="entry name" value="DPM1_like_bac"/>
    <property type="match status" value="1"/>
</dbReference>
<feature type="transmembrane region" description="Helical" evidence="7">
    <location>
        <begin position="263"/>
        <end position="284"/>
    </location>
</feature>
<dbReference type="PANTHER" id="PTHR48090">
    <property type="entry name" value="UNDECAPRENYL-PHOSPHATE 4-DEOXY-4-FORMAMIDO-L-ARABINOSE TRANSFERASE-RELATED"/>
    <property type="match status" value="1"/>
</dbReference>
<dbReference type="InterPro" id="IPR001173">
    <property type="entry name" value="Glyco_trans_2-like"/>
</dbReference>
<evidence type="ECO:0000256" key="4">
    <source>
        <dbReference type="ARBA" id="ARBA00022692"/>
    </source>
</evidence>
<comment type="caution">
    <text evidence="9">The sequence shown here is derived from an EMBL/GenBank/DDBJ whole genome shotgun (WGS) entry which is preliminary data.</text>
</comment>
<proteinExistence type="predicted"/>
<evidence type="ECO:0000313" key="9">
    <source>
        <dbReference type="EMBL" id="OUT10688.1"/>
    </source>
</evidence>
<evidence type="ECO:0000256" key="6">
    <source>
        <dbReference type="ARBA" id="ARBA00023136"/>
    </source>
</evidence>
<keyword evidence="6 7" id="KW-0472">Membrane</keyword>
<dbReference type="Proteomes" id="UP000196534">
    <property type="component" value="Unassembled WGS sequence"/>
</dbReference>
<feature type="transmembrane region" description="Helical" evidence="7">
    <location>
        <begin position="229"/>
        <end position="251"/>
    </location>
</feature>
<dbReference type="GO" id="GO:0016757">
    <property type="term" value="F:glycosyltransferase activity"/>
    <property type="evidence" value="ECO:0007669"/>
    <property type="project" value="UniProtKB-KW"/>
</dbReference>
<evidence type="ECO:0000256" key="2">
    <source>
        <dbReference type="ARBA" id="ARBA00022676"/>
    </source>
</evidence>
<evidence type="ECO:0000256" key="5">
    <source>
        <dbReference type="ARBA" id="ARBA00022989"/>
    </source>
</evidence>
<evidence type="ECO:0000259" key="8">
    <source>
        <dbReference type="Pfam" id="PF00535"/>
    </source>
</evidence>
<name>A0A1Y5MQ59_9BACT</name>
<evidence type="ECO:0000256" key="3">
    <source>
        <dbReference type="ARBA" id="ARBA00022679"/>
    </source>
</evidence>
<accession>A0A1Y5MQ59</accession>
<evidence type="ECO:0000313" key="11">
    <source>
        <dbReference type="Proteomes" id="UP000195967"/>
    </source>
</evidence>
<evidence type="ECO:0000313" key="12">
    <source>
        <dbReference type="Proteomes" id="UP000196534"/>
    </source>
</evidence>
<dbReference type="Pfam" id="PF00535">
    <property type="entry name" value="Glycos_transf_2"/>
    <property type="match status" value="1"/>
</dbReference>
<dbReference type="InterPro" id="IPR050256">
    <property type="entry name" value="Glycosyltransferase_2"/>
</dbReference>
<dbReference type="EMBL" id="NDYR01000015">
    <property type="protein sequence ID" value="OUT17190.1"/>
    <property type="molecule type" value="Genomic_DNA"/>
</dbReference>
<organism evidence="9 11">
    <name type="scientific">Campylobacter concisus</name>
    <dbReference type="NCBI Taxonomy" id="199"/>
    <lineage>
        <taxon>Bacteria</taxon>
        <taxon>Pseudomonadati</taxon>
        <taxon>Campylobacterota</taxon>
        <taxon>Epsilonproteobacteria</taxon>
        <taxon>Campylobacterales</taxon>
        <taxon>Campylobacteraceae</taxon>
        <taxon>Campylobacter</taxon>
    </lineage>
</organism>
<dbReference type="PANTHER" id="PTHR48090:SF1">
    <property type="entry name" value="PROPHAGE BACTOPRENOL GLUCOSYL TRANSFERASE HOMOLOG"/>
    <property type="match status" value="1"/>
</dbReference>
<keyword evidence="4 7" id="KW-0812">Transmembrane</keyword>
<gene>
    <name evidence="10" type="ORF">B9N61_07725</name>
    <name evidence="9" type="ORF">B9N62_09640</name>
</gene>
<dbReference type="Gene3D" id="3.90.550.10">
    <property type="entry name" value="Spore Coat Polysaccharide Biosynthesis Protein SpsA, Chain A"/>
    <property type="match status" value="1"/>
</dbReference>
<comment type="subcellular location">
    <subcellularLocation>
        <location evidence="1">Membrane</location>
        <topology evidence="1">Multi-pass membrane protein</topology>
    </subcellularLocation>
</comment>
<reference evidence="11 12" key="1">
    <citation type="submission" date="2017-04" db="EMBL/GenBank/DDBJ databases">
        <title>Complete genome of Campylobacter concisus ATCC 33237T and draft genomes for an additional eight well characterized C. concisus strains.</title>
        <authorList>
            <person name="Cornelius A.J."/>
            <person name="Miller W.G."/>
            <person name="Lastovica A.J."/>
            <person name="On S.L."/>
            <person name="French N.P."/>
            <person name="Vandenberg O."/>
            <person name="Biggs P.J."/>
        </authorList>
    </citation>
    <scope>NUCLEOTIDE SEQUENCE [LARGE SCALE GENOMIC DNA]</scope>
    <source>
        <strain evidence="10 12">Lasto205.94</strain>
        <strain evidence="9 11">Lasto28.99</strain>
    </source>
</reference>
<dbReference type="AlphaFoldDB" id="A0A1Y5MQ59"/>
<keyword evidence="2" id="KW-0328">Glycosyltransferase</keyword>
<protein>
    <submittedName>
        <fullName evidence="9">Glycosyltransferase</fullName>
    </submittedName>
</protein>
<dbReference type="InterPro" id="IPR029044">
    <property type="entry name" value="Nucleotide-diphossugar_trans"/>
</dbReference>
<evidence type="ECO:0000256" key="7">
    <source>
        <dbReference type="SAM" id="Phobius"/>
    </source>
</evidence>
<dbReference type="Proteomes" id="UP000195967">
    <property type="component" value="Unassembled WGS sequence"/>
</dbReference>
<dbReference type="GO" id="GO:0005886">
    <property type="term" value="C:plasma membrane"/>
    <property type="evidence" value="ECO:0007669"/>
    <property type="project" value="TreeGrafter"/>
</dbReference>
<sequence>MKKISVVTACFNEEENVKEVYARVKKAMSQFPQYAYEHIFIDNASTDRTVEILKALAKDDKNLKIIVNSRNFGHIKSPTYALLGAEGDAVISIVADLQDPPEMIPGLIEKWQEGNDLVLAIKRDSEEKGVMFKIRELYYELLSKLSEIEIFKNFTGFGLFDKKVIAALRRMNDPYPFFRGMLAEAGYKVAKIPYDQPIRIRGVTKNNLYTLYDMGILGIICNSKVPLRLATFIGMITGVLSIVVGLVYFVLKLIYWDEMSVGIAPLIILFSFVSSGILFFIGIIGEYVGAIYTQVLNRPLVFEKERINFDE</sequence>
<dbReference type="EMBL" id="NDYO01000013">
    <property type="protein sequence ID" value="OUT10688.1"/>
    <property type="molecule type" value="Genomic_DNA"/>
</dbReference>